<dbReference type="InterPro" id="IPR003594">
    <property type="entry name" value="HATPase_dom"/>
</dbReference>
<dbReference type="Gene3D" id="1.10.287.130">
    <property type="match status" value="1"/>
</dbReference>
<feature type="transmembrane region" description="Helical" evidence="12">
    <location>
        <begin position="210"/>
        <end position="230"/>
    </location>
</feature>
<evidence type="ECO:0000256" key="11">
    <source>
        <dbReference type="SAM" id="MobiDB-lite"/>
    </source>
</evidence>
<evidence type="ECO:0000256" key="9">
    <source>
        <dbReference type="ARBA" id="ARBA00023012"/>
    </source>
</evidence>
<dbReference type="InterPro" id="IPR036890">
    <property type="entry name" value="HATPase_C_sf"/>
</dbReference>
<dbReference type="Pfam" id="PF00672">
    <property type="entry name" value="HAMP"/>
    <property type="match status" value="1"/>
</dbReference>
<dbReference type="GO" id="GO:0005886">
    <property type="term" value="C:plasma membrane"/>
    <property type="evidence" value="ECO:0007669"/>
    <property type="project" value="UniProtKB-SubCell"/>
</dbReference>
<dbReference type="InterPro" id="IPR036097">
    <property type="entry name" value="HisK_dim/P_sf"/>
</dbReference>
<dbReference type="InterPro" id="IPR005467">
    <property type="entry name" value="His_kinase_dom"/>
</dbReference>
<reference evidence="15 16" key="1">
    <citation type="submission" date="2021-01" db="EMBL/GenBank/DDBJ databases">
        <title>Whole genome shotgun sequence of Planobispora siamensis NBRC 107568.</title>
        <authorList>
            <person name="Komaki H."/>
            <person name="Tamura T."/>
        </authorList>
    </citation>
    <scope>NUCLEOTIDE SEQUENCE [LARGE SCALE GENOMIC DNA]</scope>
    <source>
        <strain evidence="15 16">NBRC 107568</strain>
    </source>
</reference>
<feature type="region of interest" description="Disordered" evidence="11">
    <location>
        <begin position="103"/>
        <end position="159"/>
    </location>
</feature>
<dbReference type="CDD" id="cd06225">
    <property type="entry name" value="HAMP"/>
    <property type="match status" value="1"/>
</dbReference>
<feature type="domain" description="HAMP" evidence="14">
    <location>
        <begin position="231"/>
        <end position="284"/>
    </location>
</feature>
<dbReference type="PROSITE" id="PS50885">
    <property type="entry name" value="HAMP"/>
    <property type="match status" value="1"/>
</dbReference>
<comment type="subcellular location">
    <subcellularLocation>
        <location evidence="2">Cell membrane</location>
    </subcellularLocation>
</comment>
<dbReference type="CDD" id="cd00075">
    <property type="entry name" value="HATPase"/>
    <property type="match status" value="1"/>
</dbReference>
<evidence type="ECO:0000256" key="8">
    <source>
        <dbReference type="ARBA" id="ARBA00022989"/>
    </source>
</evidence>
<dbReference type="AlphaFoldDB" id="A0A8J3SJZ7"/>
<dbReference type="PRINTS" id="PR00344">
    <property type="entry name" value="BCTRLSENSOR"/>
</dbReference>
<feature type="region of interest" description="Disordered" evidence="11">
    <location>
        <begin position="496"/>
        <end position="532"/>
    </location>
</feature>
<dbReference type="SMART" id="SM00387">
    <property type="entry name" value="HATPase_c"/>
    <property type="match status" value="1"/>
</dbReference>
<dbReference type="GO" id="GO:0000155">
    <property type="term" value="F:phosphorelay sensor kinase activity"/>
    <property type="evidence" value="ECO:0007669"/>
    <property type="project" value="InterPro"/>
</dbReference>
<dbReference type="InterPro" id="IPR050428">
    <property type="entry name" value="TCS_sensor_his_kinase"/>
</dbReference>
<dbReference type="CDD" id="cd00082">
    <property type="entry name" value="HisKA"/>
    <property type="match status" value="1"/>
</dbReference>
<dbReference type="PANTHER" id="PTHR45436:SF5">
    <property type="entry name" value="SENSOR HISTIDINE KINASE TRCS"/>
    <property type="match status" value="1"/>
</dbReference>
<keyword evidence="7 15" id="KW-0418">Kinase</keyword>
<evidence type="ECO:0000313" key="15">
    <source>
        <dbReference type="EMBL" id="GIH93805.1"/>
    </source>
</evidence>
<organism evidence="15 16">
    <name type="scientific">Planobispora siamensis</name>
    <dbReference type="NCBI Taxonomy" id="936338"/>
    <lineage>
        <taxon>Bacteria</taxon>
        <taxon>Bacillati</taxon>
        <taxon>Actinomycetota</taxon>
        <taxon>Actinomycetes</taxon>
        <taxon>Streptosporangiales</taxon>
        <taxon>Streptosporangiaceae</taxon>
        <taxon>Planobispora</taxon>
    </lineage>
</organism>
<feature type="domain" description="Histidine kinase" evidence="13">
    <location>
        <begin position="292"/>
        <end position="493"/>
    </location>
</feature>
<dbReference type="EC" id="2.7.13.3" evidence="3"/>
<dbReference type="Pfam" id="PF02518">
    <property type="entry name" value="HATPase_c"/>
    <property type="match status" value="1"/>
</dbReference>
<sequence length="532" mass="55326">MSRLSVQVRATIAATAIVAVALGAAAAVLVGVLGGSLTDTASAEATRRADLTADMLSSGTLIEENRFGRPADPDIEIIKEEQAAFFAGGVAVVERAGEPYATEPRVARRVLPASGAGGEPDDEPGTDRKPGAGGRTGVASDAEGRTGDEPGGKGRPAVVPGDLVSAEKWAPPGAYVTATLPVDTSAGPLLVKARASLDSAHAALATLKSVLLPGIPALLLLVAVLTWLVVGRALAPVSAIRAEVADITASDLHRRVPVPRSRDEIARLAETMNRTLDRLELAVSRHKRFVADAAHEFRSPLAILRTRLELAPPGPLSAEALTDVDRIQALTSDLLLLARLDAGEPDRHEEVDLGQVAAEEAARSRPRSEVRVGLEVAADVVVRGSAGQLRRLVANLVDNAVRHAESAVTVRLGVDGREAVLEVCDDGPGIPAEHHEAVFDRFTRLDEARDRDAGGSGLGLAIARDIAVRHGGGLAVVAGPPGACLRARFPVASATDRRLRDVRDDRPAPPAGESLPAPSRDRQPVPAGQVSA</sequence>
<evidence type="ECO:0000256" key="12">
    <source>
        <dbReference type="SAM" id="Phobius"/>
    </source>
</evidence>
<dbReference type="PANTHER" id="PTHR45436">
    <property type="entry name" value="SENSOR HISTIDINE KINASE YKOH"/>
    <property type="match status" value="1"/>
</dbReference>
<dbReference type="Proteomes" id="UP000619788">
    <property type="component" value="Unassembled WGS sequence"/>
</dbReference>
<gene>
    <name evidence="15" type="ORF">Psi01_44350</name>
</gene>
<dbReference type="RefSeq" id="WP_204065966.1">
    <property type="nucleotide sequence ID" value="NZ_BOOJ01000036.1"/>
</dbReference>
<comment type="caution">
    <text evidence="15">The sequence shown here is derived from an EMBL/GenBank/DDBJ whole genome shotgun (WGS) entry which is preliminary data.</text>
</comment>
<keyword evidence="6 12" id="KW-0812">Transmembrane</keyword>
<evidence type="ECO:0000259" key="13">
    <source>
        <dbReference type="PROSITE" id="PS50109"/>
    </source>
</evidence>
<keyword evidence="16" id="KW-1185">Reference proteome</keyword>
<keyword evidence="10 12" id="KW-0472">Membrane</keyword>
<dbReference type="InterPro" id="IPR003660">
    <property type="entry name" value="HAMP_dom"/>
</dbReference>
<dbReference type="Pfam" id="PF00512">
    <property type="entry name" value="HisKA"/>
    <property type="match status" value="1"/>
</dbReference>
<evidence type="ECO:0000256" key="2">
    <source>
        <dbReference type="ARBA" id="ARBA00004236"/>
    </source>
</evidence>
<name>A0A8J3SJZ7_9ACTN</name>
<evidence type="ECO:0000259" key="14">
    <source>
        <dbReference type="PROSITE" id="PS50885"/>
    </source>
</evidence>
<dbReference type="SMART" id="SM00304">
    <property type="entry name" value="HAMP"/>
    <property type="match status" value="1"/>
</dbReference>
<accession>A0A8J3SJZ7</accession>
<feature type="compositionally biased region" description="Basic and acidic residues" evidence="11">
    <location>
        <begin position="142"/>
        <end position="152"/>
    </location>
</feature>
<evidence type="ECO:0000256" key="5">
    <source>
        <dbReference type="ARBA" id="ARBA00022679"/>
    </source>
</evidence>
<dbReference type="SMART" id="SM00388">
    <property type="entry name" value="HisKA"/>
    <property type="match status" value="1"/>
</dbReference>
<dbReference type="InterPro" id="IPR004358">
    <property type="entry name" value="Sig_transdc_His_kin-like_C"/>
</dbReference>
<feature type="compositionally biased region" description="Basic and acidic residues" evidence="11">
    <location>
        <begin position="496"/>
        <end position="507"/>
    </location>
</feature>
<dbReference type="Gene3D" id="3.30.565.10">
    <property type="entry name" value="Histidine kinase-like ATPase, C-terminal domain"/>
    <property type="match status" value="1"/>
</dbReference>
<protein>
    <recommendedName>
        <fullName evidence="3">histidine kinase</fullName>
        <ecNumber evidence="3">2.7.13.3</ecNumber>
    </recommendedName>
</protein>
<evidence type="ECO:0000256" key="6">
    <source>
        <dbReference type="ARBA" id="ARBA00022692"/>
    </source>
</evidence>
<dbReference type="PROSITE" id="PS50109">
    <property type="entry name" value="HIS_KIN"/>
    <property type="match status" value="1"/>
</dbReference>
<dbReference type="Gene3D" id="6.10.340.10">
    <property type="match status" value="1"/>
</dbReference>
<keyword evidence="4" id="KW-0597">Phosphoprotein</keyword>
<evidence type="ECO:0000256" key="1">
    <source>
        <dbReference type="ARBA" id="ARBA00000085"/>
    </source>
</evidence>
<dbReference type="EMBL" id="BOOJ01000036">
    <property type="protein sequence ID" value="GIH93805.1"/>
    <property type="molecule type" value="Genomic_DNA"/>
</dbReference>
<evidence type="ECO:0000256" key="10">
    <source>
        <dbReference type="ARBA" id="ARBA00023136"/>
    </source>
</evidence>
<dbReference type="SUPFAM" id="SSF55874">
    <property type="entry name" value="ATPase domain of HSP90 chaperone/DNA topoisomerase II/histidine kinase"/>
    <property type="match status" value="1"/>
</dbReference>
<dbReference type="InterPro" id="IPR003661">
    <property type="entry name" value="HisK_dim/P_dom"/>
</dbReference>
<keyword evidence="5" id="KW-0808">Transferase</keyword>
<proteinExistence type="predicted"/>
<evidence type="ECO:0000256" key="3">
    <source>
        <dbReference type="ARBA" id="ARBA00012438"/>
    </source>
</evidence>
<evidence type="ECO:0000313" key="16">
    <source>
        <dbReference type="Proteomes" id="UP000619788"/>
    </source>
</evidence>
<keyword evidence="9" id="KW-0902">Two-component regulatory system</keyword>
<evidence type="ECO:0000256" key="7">
    <source>
        <dbReference type="ARBA" id="ARBA00022777"/>
    </source>
</evidence>
<keyword evidence="8 12" id="KW-1133">Transmembrane helix</keyword>
<dbReference type="SUPFAM" id="SSF47384">
    <property type="entry name" value="Homodimeric domain of signal transducing histidine kinase"/>
    <property type="match status" value="1"/>
</dbReference>
<dbReference type="SUPFAM" id="SSF158472">
    <property type="entry name" value="HAMP domain-like"/>
    <property type="match status" value="1"/>
</dbReference>
<comment type="catalytic activity">
    <reaction evidence="1">
        <text>ATP + protein L-histidine = ADP + protein N-phospho-L-histidine.</text>
        <dbReference type="EC" id="2.7.13.3"/>
    </reaction>
</comment>
<evidence type="ECO:0000256" key="4">
    <source>
        <dbReference type="ARBA" id="ARBA00022553"/>
    </source>
</evidence>